<dbReference type="InterPro" id="IPR036397">
    <property type="entry name" value="RNaseH_sf"/>
</dbReference>
<evidence type="ECO:0000256" key="6">
    <source>
        <dbReference type="ARBA" id="ARBA00022918"/>
    </source>
</evidence>
<dbReference type="Proteomes" id="UP000515211">
    <property type="component" value="Chromosome 9"/>
</dbReference>
<protein>
    <submittedName>
        <fullName evidence="9">Uncharacterized protein LOC107466885</fullName>
    </submittedName>
</protein>
<dbReference type="InterPro" id="IPR002156">
    <property type="entry name" value="RNaseH_domain"/>
</dbReference>
<organism evidence="8 9">
    <name type="scientific">Arachis duranensis</name>
    <name type="common">Wild peanut</name>
    <dbReference type="NCBI Taxonomy" id="130453"/>
    <lineage>
        <taxon>Eukaryota</taxon>
        <taxon>Viridiplantae</taxon>
        <taxon>Streptophyta</taxon>
        <taxon>Embryophyta</taxon>
        <taxon>Tracheophyta</taxon>
        <taxon>Spermatophyta</taxon>
        <taxon>Magnoliopsida</taxon>
        <taxon>eudicotyledons</taxon>
        <taxon>Gunneridae</taxon>
        <taxon>Pentapetalae</taxon>
        <taxon>rosids</taxon>
        <taxon>fabids</taxon>
        <taxon>Fabales</taxon>
        <taxon>Fabaceae</taxon>
        <taxon>Papilionoideae</taxon>
        <taxon>50 kb inversion clade</taxon>
        <taxon>dalbergioids sensu lato</taxon>
        <taxon>Dalbergieae</taxon>
        <taxon>Pterocarpus clade</taxon>
        <taxon>Arachis</taxon>
    </lineage>
</organism>
<keyword evidence="1" id="KW-0808">Transferase</keyword>
<dbReference type="GO" id="GO:0003676">
    <property type="term" value="F:nucleic acid binding"/>
    <property type="evidence" value="ECO:0007669"/>
    <property type="project" value="InterPro"/>
</dbReference>
<dbReference type="Gene3D" id="3.30.420.10">
    <property type="entry name" value="Ribonuclease H-like superfamily/Ribonuclease H"/>
    <property type="match status" value="1"/>
</dbReference>
<dbReference type="InterPro" id="IPR041373">
    <property type="entry name" value="RT_RNaseH"/>
</dbReference>
<dbReference type="RefSeq" id="XP_015941381.1">
    <property type="nucleotide sequence ID" value="XM_016085895.1"/>
</dbReference>
<evidence type="ECO:0000256" key="1">
    <source>
        <dbReference type="ARBA" id="ARBA00022679"/>
    </source>
</evidence>
<reference evidence="9" key="2">
    <citation type="submission" date="2025-08" db="UniProtKB">
        <authorList>
            <consortium name="RefSeq"/>
        </authorList>
    </citation>
    <scope>IDENTIFICATION</scope>
    <source>
        <tissue evidence="9">Whole plant</tissue>
    </source>
</reference>
<feature type="domain" description="RNase H type-1" evidence="7">
    <location>
        <begin position="146"/>
        <end position="279"/>
    </location>
</feature>
<evidence type="ECO:0000256" key="4">
    <source>
        <dbReference type="ARBA" id="ARBA00022759"/>
    </source>
</evidence>
<accession>A0A6P4BK93</accession>
<dbReference type="SUPFAM" id="SSF53098">
    <property type="entry name" value="Ribonuclease H-like"/>
    <property type="match status" value="1"/>
</dbReference>
<keyword evidence="8" id="KW-1185">Reference proteome</keyword>
<keyword evidence="4" id="KW-0255">Endonuclease</keyword>
<dbReference type="Pfam" id="PF17917">
    <property type="entry name" value="RT_RNaseH"/>
    <property type="match status" value="1"/>
</dbReference>
<keyword evidence="2" id="KW-0548">Nucleotidyltransferase</keyword>
<gene>
    <name evidence="9" type="primary">LOC107466885</name>
</gene>
<evidence type="ECO:0000256" key="3">
    <source>
        <dbReference type="ARBA" id="ARBA00022722"/>
    </source>
</evidence>
<evidence type="ECO:0000313" key="9">
    <source>
        <dbReference type="RefSeq" id="XP_015941381.1"/>
    </source>
</evidence>
<evidence type="ECO:0000256" key="2">
    <source>
        <dbReference type="ARBA" id="ARBA00022695"/>
    </source>
</evidence>
<dbReference type="AlphaFoldDB" id="A0A6P4BK93"/>
<keyword evidence="3" id="KW-0540">Nuclease</keyword>
<dbReference type="GO" id="GO:0003964">
    <property type="term" value="F:RNA-directed DNA polymerase activity"/>
    <property type="evidence" value="ECO:0007669"/>
    <property type="project" value="UniProtKB-KW"/>
</dbReference>
<dbReference type="CDD" id="cd09279">
    <property type="entry name" value="RNase_HI_like"/>
    <property type="match status" value="1"/>
</dbReference>
<evidence type="ECO:0000313" key="8">
    <source>
        <dbReference type="Proteomes" id="UP000515211"/>
    </source>
</evidence>
<dbReference type="InterPro" id="IPR012337">
    <property type="entry name" value="RNaseH-like_sf"/>
</dbReference>
<dbReference type="PANTHER" id="PTHR48475">
    <property type="entry name" value="RIBONUCLEASE H"/>
    <property type="match status" value="1"/>
</dbReference>
<sequence>MVNVRPHEPLKLYIAAYTNPIGCMLAQDDENRHEWAIYYLSRVLTDIEVRYSPIERLCLSLYYACMKLKCYIVAKSVKVMAQTDLVKYMLSFPTLGGCLGKWMLPLIEFDLQYVPTKAVKGQVISDFLVDHSNNSNDQGANVLDIKVDYWKLYFDGSKHKDGAGVGILIISPEEIPSEFLFELKYHCSNNMAEYQALILGLESLIGKGALEVQILGDSQLVLKQLSKEFKCNNEKLRKYLATAWELLTSFRKISLVHIPRIQNEIANELAQIASRYRIGLETLRKLDSICQILVPG</sequence>
<dbReference type="SUPFAM" id="SSF56672">
    <property type="entry name" value="DNA/RNA polymerases"/>
    <property type="match status" value="1"/>
</dbReference>
<proteinExistence type="predicted"/>
<evidence type="ECO:0000256" key="5">
    <source>
        <dbReference type="ARBA" id="ARBA00022801"/>
    </source>
</evidence>
<dbReference type="PANTHER" id="PTHR48475:SF1">
    <property type="entry name" value="RNASE H TYPE-1 DOMAIN-CONTAINING PROTEIN"/>
    <property type="match status" value="1"/>
</dbReference>
<dbReference type="Pfam" id="PF13456">
    <property type="entry name" value="RVT_3"/>
    <property type="match status" value="1"/>
</dbReference>
<dbReference type="PROSITE" id="PS50879">
    <property type="entry name" value="RNASE_H_1"/>
    <property type="match status" value="1"/>
</dbReference>
<reference evidence="8" key="1">
    <citation type="journal article" date="2016" name="Nat. Genet.">
        <title>The genome sequences of Arachis duranensis and Arachis ipaensis, the diploid ancestors of cultivated peanut.</title>
        <authorList>
            <person name="Bertioli D.J."/>
            <person name="Cannon S.B."/>
            <person name="Froenicke L."/>
            <person name="Huang G."/>
            <person name="Farmer A.D."/>
            <person name="Cannon E.K."/>
            <person name="Liu X."/>
            <person name="Gao D."/>
            <person name="Clevenger J."/>
            <person name="Dash S."/>
            <person name="Ren L."/>
            <person name="Moretzsohn M.C."/>
            <person name="Shirasawa K."/>
            <person name="Huang W."/>
            <person name="Vidigal B."/>
            <person name="Abernathy B."/>
            <person name="Chu Y."/>
            <person name="Niederhuth C.E."/>
            <person name="Umale P."/>
            <person name="Araujo A.C."/>
            <person name="Kozik A."/>
            <person name="Kim K.D."/>
            <person name="Burow M.D."/>
            <person name="Varshney R.K."/>
            <person name="Wang X."/>
            <person name="Zhang X."/>
            <person name="Barkley N."/>
            <person name="Guimaraes P.M."/>
            <person name="Isobe S."/>
            <person name="Guo B."/>
            <person name="Liao B."/>
            <person name="Stalker H.T."/>
            <person name="Schmitz R.J."/>
            <person name="Scheffler B.E."/>
            <person name="Leal-Bertioli S.C."/>
            <person name="Xun X."/>
            <person name="Jackson S.A."/>
            <person name="Michelmore R."/>
            <person name="Ozias-Akins P."/>
        </authorList>
    </citation>
    <scope>NUCLEOTIDE SEQUENCE [LARGE SCALE GENOMIC DNA]</scope>
    <source>
        <strain evidence="8">cv. V14167</strain>
    </source>
</reference>
<dbReference type="InterPro" id="IPR043502">
    <property type="entry name" value="DNA/RNA_pol_sf"/>
</dbReference>
<dbReference type="GO" id="GO:0004523">
    <property type="term" value="F:RNA-DNA hybrid ribonuclease activity"/>
    <property type="evidence" value="ECO:0007669"/>
    <property type="project" value="InterPro"/>
</dbReference>
<dbReference type="KEGG" id="adu:107466885"/>
<keyword evidence="6" id="KW-0695">RNA-directed DNA polymerase</keyword>
<evidence type="ECO:0000259" key="7">
    <source>
        <dbReference type="PROSITE" id="PS50879"/>
    </source>
</evidence>
<keyword evidence="5" id="KW-0378">Hydrolase</keyword>
<name>A0A6P4BK93_ARADU</name>
<dbReference type="OrthoDB" id="1934793at2759"/>
<dbReference type="GeneID" id="107466885"/>